<reference evidence="5 6" key="1">
    <citation type="submission" date="2016-03" db="EMBL/GenBank/DDBJ databases">
        <title>Whole genome sequencing of Grifola frondosa 9006-11.</title>
        <authorList>
            <person name="Min B."/>
            <person name="Park H."/>
            <person name="Kim J.-G."/>
            <person name="Cho H."/>
            <person name="Oh Y.-L."/>
            <person name="Kong W.-S."/>
            <person name="Choi I.-G."/>
        </authorList>
    </citation>
    <scope>NUCLEOTIDE SEQUENCE [LARGE SCALE GENOMIC DNA]</scope>
    <source>
        <strain evidence="5 6">9006-11</strain>
    </source>
</reference>
<proteinExistence type="predicted"/>
<feature type="region of interest" description="Disordered" evidence="2">
    <location>
        <begin position="753"/>
        <end position="911"/>
    </location>
</feature>
<feature type="domain" description="C2" evidence="3">
    <location>
        <begin position="187"/>
        <end position="320"/>
    </location>
</feature>
<comment type="caution">
    <text evidence="5">The sequence shown here is derived from an EMBL/GenBank/DDBJ whole genome shotgun (WGS) entry which is preliminary data.</text>
</comment>
<dbReference type="InterPro" id="IPR000008">
    <property type="entry name" value="C2_dom"/>
</dbReference>
<gene>
    <name evidence="5" type="primary">gap-2</name>
    <name evidence="5" type="ORF">A0H81_01123</name>
</gene>
<name>A0A1C7MQ83_GRIFR</name>
<dbReference type="PROSITE" id="PS50004">
    <property type="entry name" value="C2"/>
    <property type="match status" value="1"/>
</dbReference>
<keyword evidence="6" id="KW-1185">Reference proteome</keyword>
<dbReference type="InterPro" id="IPR035892">
    <property type="entry name" value="C2_domain_sf"/>
</dbReference>
<evidence type="ECO:0000256" key="1">
    <source>
        <dbReference type="ARBA" id="ARBA00022468"/>
    </source>
</evidence>
<keyword evidence="1" id="KW-0343">GTPase activation</keyword>
<evidence type="ECO:0000256" key="2">
    <source>
        <dbReference type="SAM" id="MobiDB-lite"/>
    </source>
</evidence>
<evidence type="ECO:0000259" key="4">
    <source>
        <dbReference type="PROSITE" id="PS50018"/>
    </source>
</evidence>
<dbReference type="EMBL" id="LUGG01000001">
    <property type="protein sequence ID" value="OBZ79003.1"/>
    <property type="molecule type" value="Genomic_DNA"/>
</dbReference>
<dbReference type="PANTHER" id="PTHR10194">
    <property type="entry name" value="RAS GTPASE-ACTIVATING PROTEINS"/>
    <property type="match status" value="1"/>
</dbReference>
<dbReference type="Proteomes" id="UP000092993">
    <property type="component" value="Unassembled WGS sequence"/>
</dbReference>
<dbReference type="SUPFAM" id="SSF48350">
    <property type="entry name" value="GTPase activation domain, GAP"/>
    <property type="match status" value="1"/>
</dbReference>
<organism evidence="5 6">
    <name type="scientific">Grifola frondosa</name>
    <name type="common">Maitake</name>
    <name type="synonym">Polyporus frondosus</name>
    <dbReference type="NCBI Taxonomy" id="5627"/>
    <lineage>
        <taxon>Eukaryota</taxon>
        <taxon>Fungi</taxon>
        <taxon>Dikarya</taxon>
        <taxon>Basidiomycota</taxon>
        <taxon>Agaricomycotina</taxon>
        <taxon>Agaricomycetes</taxon>
        <taxon>Polyporales</taxon>
        <taxon>Grifolaceae</taxon>
        <taxon>Grifola</taxon>
    </lineage>
</organism>
<dbReference type="InterPro" id="IPR001936">
    <property type="entry name" value="RasGAP_dom"/>
</dbReference>
<feature type="domain" description="Ras-GAP" evidence="4">
    <location>
        <begin position="377"/>
        <end position="515"/>
    </location>
</feature>
<feature type="region of interest" description="Disordered" evidence="2">
    <location>
        <begin position="18"/>
        <end position="52"/>
    </location>
</feature>
<evidence type="ECO:0000313" key="6">
    <source>
        <dbReference type="Proteomes" id="UP000092993"/>
    </source>
</evidence>
<evidence type="ECO:0000259" key="3">
    <source>
        <dbReference type="PROSITE" id="PS50004"/>
    </source>
</evidence>
<dbReference type="PROSITE" id="PS50018">
    <property type="entry name" value="RAS_GTPASE_ACTIV_2"/>
    <property type="match status" value="1"/>
</dbReference>
<evidence type="ECO:0000313" key="5">
    <source>
        <dbReference type="EMBL" id="OBZ79003.1"/>
    </source>
</evidence>
<dbReference type="Gene3D" id="1.10.506.10">
    <property type="entry name" value="GTPase Activation - p120gap, domain 1"/>
    <property type="match status" value="1"/>
</dbReference>
<dbReference type="Pfam" id="PF00168">
    <property type="entry name" value="C2"/>
    <property type="match status" value="1"/>
</dbReference>
<dbReference type="SUPFAM" id="SSF49562">
    <property type="entry name" value="C2 domain (Calcium/lipid-binding domain, CaLB)"/>
    <property type="match status" value="1"/>
</dbReference>
<feature type="compositionally biased region" description="Basic and acidic residues" evidence="2">
    <location>
        <begin position="600"/>
        <end position="609"/>
    </location>
</feature>
<feature type="compositionally biased region" description="Low complexity" evidence="2">
    <location>
        <begin position="809"/>
        <end position="826"/>
    </location>
</feature>
<protein>
    <submittedName>
        <fullName evidence="5">Ras GTPase-activating protein gap-2</fullName>
    </submittedName>
</protein>
<dbReference type="GO" id="GO:0005096">
    <property type="term" value="F:GTPase activator activity"/>
    <property type="evidence" value="ECO:0007669"/>
    <property type="project" value="UniProtKB-KW"/>
</dbReference>
<accession>A0A1C7MQ83</accession>
<dbReference type="InterPro" id="IPR008936">
    <property type="entry name" value="Rho_GTPase_activation_prot"/>
</dbReference>
<dbReference type="OMA" id="YAMPEVY"/>
<dbReference type="PANTHER" id="PTHR10194:SF60">
    <property type="entry name" value="RAS GTPASE-ACTIVATING PROTEIN RASKOL"/>
    <property type="match status" value="1"/>
</dbReference>
<dbReference type="OrthoDB" id="775356at2759"/>
<feature type="compositionally biased region" description="Polar residues" evidence="2">
    <location>
        <begin position="880"/>
        <end position="890"/>
    </location>
</feature>
<sequence>MDKEFYVSVELYVSAKAASGLRKPPSSHRKGLEKREPPKTVSGHSESTQKRVKGSIPEFLHQDFNGTRSRVEKSSWLGLGRNSTAGQWRPARCKLVEEEEGCLLNVYLDDTILYRSIYVYLLNHTDIRAVHRSLFDRNDCLGIFCVARRSGQMRSSTPAVEPLYMQFEDDDTMKTWLALLRSYAMPEVYGRWLSPEDGGLYRMWRQVELTCLQGRNLGTSRPLSEEPPCELDAKADADAIDMDVFCEMHLNGFLSGRTTVKKGIGSADWHERFTFADLPPFENLEIVVWREKKLMKPAIIGTVLIVLVNFRRGEYVEGWFPVLYGGQTASMQAGELRLKIRVDEEIILPFYAYSGLLKTLQSRNCLDWMRELESRLKLKNISIHIISIAIAKNILMDHIMELADREVDGTLTCEYLDCLRARILSSSSLHCIAAAHNTLFRGNTAFTKTMELFMSWYGTAFLEASVGHSIRRLCKEKVAIEVDPVRSGKGAKGLEKNVELLVYWCQEFWTHIYDARRQSRCGGSSNTFASWSSSAIASEKTIITSYHGRACRHSAFSASSSPPSCTHISSAYGQVHTLWFARYQLTNVNIHRSARRHRATKSDIDRQGHTEPGQPQPSELYRRKSSCGGVKDFLTNSLSAMIDYIVVVSTPEPDHKGPSTPRTSDRHERLRIMNALRQRTDSVPLLYREATPLLPHLLDLPKHLAVVTSVVVRYSRSQNYQDVGKAASPEDQGFAEFCSRCMEIEEQALSRVSKLASRPRRQHSEPNAARSLALPAGMPLPPSPSSPMNIPGRERTLSIKGKRHRKLARPSTAPSSAPSSGHSQGGFSEASLPSSHASGGLRRHFRSPIKTEKDLPPWPSSAGARLEQQSRQPSTHHPRSTSTDSALTRTVSDKETMDTSADILSSSGKGRRGIFRAILTRR</sequence>
<dbReference type="Gene3D" id="2.60.40.150">
    <property type="entry name" value="C2 domain"/>
    <property type="match status" value="1"/>
</dbReference>
<dbReference type="SMART" id="SM00239">
    <property type="entry name" value="C2"/>
    <property type="match status" value="1"/>
</dbReference>
<dbReference type="AlphaFoldDB" id="A0A1C7MQ83"/>
<dbReference type="SMART" id="SM00323">
    <property type="entry name" value="RasGAP"/>
    <property type="match status" value="1"/>
</dbReference>
<dbReference type="STRING" id="5627.A0A1C7MQ83"/>
<feature type="region of interest" description="Disordered" evidence="2">
    <location>
        <begin position="594"/>
        <end position="623"/>
    </location>
</feature>
<dbReference type="InterPro" id="IPR039360">
    <property type="entry name" value="Ras_GTPase"/>
</dbReference>
<feature type="compositionally biased region" description="Polar residues" evidence="2">
    <location>
        <begin position="898"/>
        <end position="908"/>
    </location>
</feature>